<organism evidence="7 8">
    <name type="scientific">Desulfocurvibacter africanus PCS</name>
    <dbReference type="NCBI Taxonomy" id="1262666"/>
    <lineage>
        <taxon>Bacteria</taxon>
        <taxon>Pseudomonadati</taxon>
        <taxon>Thermodesulfobacteriota</taxon>
        <taxon>Desulfovibrionia</taxon>
        <taxon>Desulfovibrionales</taxon>
        <taxon>Desulfovibrionaceae</taxon>
        <taxon>Desulfocurvibacter</taxon>
    </lineage>
</organism>
<dbReference type="Gene3D" id="3.40.50.2300">
    <property type="match status" value="1"/>
</dbReference>
<evidence type="ECO:0000313" key="8">
    <source>
        <dbReference type="Proteomes" id="UP000011922"/>
    </source>
</evidence>
<accession>M5PT66</accession>
<dbReference type="InterPro" id="IPR036890">
    <property type="entry name" value="HATPase_C_sf"/>
</dbReference>
<dbReference type="InterPro" id="IPR004358">
    <property type="entry name" value="Sig_transdc_His_kin-like_C"/>
</dbReference>
<dbReference type="Gene3D" id="3.30.565.10">
    <property type="entry name" value="Histidine kinase-like ATPase, C-terminal domain"/>
    <property type="match status" value="1"/>
</dbReference>
<name>M5PT66_DESAF</name>
<sequence>MSHGKPAILLVDDEPGILRVLSMDLEDRGHMVHSAGDAHEALAIFNRERPCIVLTDIRMPGIDGIGLLGLLKEIEPETEVIMITGHGDMDLAVRSLQLDATDFLTKPIDFDLLEIALKRAEERLSLRSIVREHTENLERLVEEKSRKLIHAERMAAVGETAAGLAHGIKNIASGLACGRYLVDRGLESDNKSHVLQGWEMVRHHVENIERLSRNLLDFAKPPRLCLAPTPPDVPARQAYRIMLPKANDAQVALSLNVAAGLVPVLLDPEAMQRVLVDLLANALDACAGEENPDSAKRVELTISQPEGRGALYEVIDTGPGFDAEVGRMLFTRFFTTKGASGTGLGLMLCRRTVEAHGGTIRAESSKGEGAKFLVCLP</sequence>
<feature type="domain" description="Histidine kinase" evidence="5">
    <location>
        <begin position="163"/>
        <end position="377"/>
    </location>
</feature>
<dbReference type="InterPro" id="IPR003594">
    <property type="entry name" value="HATPase_dom"/>
</dbReference>
<dbReference type="AlphaFoldDB" id="M5PT66"/>
<dbReference type="CDD" id="cd00075">
    <property type="entry name" value="HATPase"/>
    <property type="match status" value="1"/>
</dbReference>
<comment type="caution">
    <text evidence="7">The sequence shown here is derived from an EMBL/GenBank/DDBJ whole genome shotgun (WGS) entry which is preliminary data.</text>
</comment>
<dbReference type="Gene3D" id="1.10.287.130">
    <property type="match status" value="1"/>
</dbReference>
<dbReference type="SUPFAM" id="SSF55874">
    <property type="entry name" value="ATPase domain of HSP90 chaperone/DNA topoisomerase II/histidine kinase"/>
    <property type="match status" value="1"/>
</dbReference>
<dbReference type="PANTHER" id="PTHR43547">
    <property type="entry name" value="TWO-COMPONENT HISTIDINE KINASE"/>
    <property type="match status" value="1"/>
</dbReference>
<dbReference type="PROSITE" id="PS50110">
    <property type="entry name" value="RESPONSE_REGULATORY"/>
    <property type="match status" value="1"/>
</dbReference>
<evidence type="ECO:0000259" key="5">
    <source>
        <dbReference type="PROSITE" id="PS50109"/>
    </source>
</evidence>
<dbReference type="PANTHER" id="PTHR43547:SF2">
    <property type="entry name" value="HYBRID SIGNAL TRANSDUCTION HISTIDINE KINASE C"/>
    <property type="match status" value="1"/>
</dbReference>
<dbReference type="EC" id="2.7.13.3" evidence="2"/>
<evidence type="ECO:0000256" key="4">
    <source>
        <dbReference type="PROSITE-ProRule" id="PRU00169"/>
    </source>
</evidence>
<dbReference type="Proteomes" id="UP000011922">
    <property type="component" value="Unassembled WGS sequence"/>
</dbReference>
<dbReference type="PROSITE" id="PS50109">
    <property type="entry name" value="HIS_KIN"/>
    <property type="match status" value="1"/>
</dbReference>
<dbReference type="EMBL" id="AOSV01000019">
    <property type="protein sequence ID" value="EMG37314.1"/>
    <property type="molecule type" value="Genomic_DNA"/>
</dbReference>
<dbReference type="PRINTS" id="PR00344">
    <property type="entry name" value="BCTRLSENSOR"/>
</dbReference>
<evidence type="ECO:0000259" key="6">
    <source>
        <dbReference type="PROSITE" id="PS50110"/>
    </source>
</evidence>
<proteinExistence type="predicted"/>
<dbReference type="Pfam" id="PF02518">
    <property type="entry name" value="HATPase_c"/>
    <property type="match status" value="1"/>
</dbReference>
<dbReference type="InterPro" id="IPR005467">
    <property type="entry name" value="His_kinase_dom"/>
</dbReference>
<evidence type="ECO:0000256" key="3">
    <source>
        <dbReference type="ARBA" id="ARBA00022553"/>
    </source>
</evidence>
<dbReference type="GO" id="GO:0000155">
    <property type="term" value="F:phosphorelay sensor kinase activity"/>
    <property type="evidence" value="ECO:0007669"/>
    <property type="project" value="TreeGrafter"/>
</dbReference>
<dbReference type="GO" id="GO:0003677">
    <property type="term" value="F:DNA binding"/>
    <property type="evidence" value="ECO:0007669"/>
    <property type="project" value="UniProtKB-KW"/>
</dbReference>
<dbReference type="SMART" id="SM00387">
    <property type="entry name" value="HATPase_c"/>
    <property type="match status" value="1"/>
</dbReference>
<comment type="catalytic activity">
    <reaction evidence="1">
        <text>ATP + protein L-histidine = ADP + protein N-phospho-L-histidine.</text>
        <dbReference type="EC" id="2.7.13.3"/>
    </reaction>
</comment>
<dbReference type="Pfam" id="PF00072">
    <property type="entry name" value="Response_reg"/>
    <property type="match status" value="1"/>
</dbReference>
<evidence type="ECO:0000313" key="7">
    <source>
        <dbReference type="EMBL" id="EMG37314.1"/>
    </source>
</evidence>
<protein>
    <recommendedName>
        <fullName evidence="2">histidine kinase</fullName>
        <ecNumber evidence="2">2.7.13.3</ecNumber>
    </recommendedName>
</protein>
<feature type="modified residue" description="4-aspartylphosphate" evidence="4">
    <location>
        <position position="56"/>
    </location>
</feature>
<dbReference type="PATRIC" id="fig|1262666.3.peg.1848"/>
<dbReference type="RefSeq" id="WP_005986377.1">
    <property type="nucleotide sequence ID" value="NZ_AOSV01000019.1"/>
</dbReference>
<dbReference type="SUPFAM" id="SSF52172">
    <property type="entry name" value="CheY-like"/>
    <property type="match status" value="1"/>
</dbReference>
<dbReference type="SMART" id="SM00448">
    <property type="entry name" value="REC"/>
    <property type="match status" value="1"/>
</dbReference>
<evidence type="ECO:0000256" key="1">
    <source>
        <dbReference type="ARBA" id="ARBA00000085"/>
    </source>
</evidence>
<feature type="domain" description="Response regulatory" evidence="6">
    <location>
        <begin position="7"/>
        <end position="121"/>
    </location>
</feature>
<dbReference type="InterPro" id="IPR001789">
    <property type="entry name" value="Sig_transdc_resp-reg_receiver"/>
</dbReference>
<keyword evidence="7" id="KW-0238">DNA-binding</keyword>
<gene>
    <name evidence="7" type="ORF">PCS_01825</name>
</gene>
<keyword evidence="3 4" id="KW-0597">Phosphoprotein</keyword>
<reference evidence="7 8" key="1">
    <citation type="journal article" date="2013" name="Genome Announc.">
        <title>Draft Genome Sequence for Desulfovibrio africanus Strain PCS.</title>
        <authorList>
            <person name="Brown S.D."/>
            <person name="Utturkar S.M."/>
            <person name="Arkin A.P."/>
            <person name="Deutschbauer A.M."/>
            <person name="Elias D.A."/>
            <person name="Hazen T.C."/>
            <person name="Chakraborty R."/>
        </authorList>
    </citation>
    <scope>NUCLEOTIDE SEQUENCE [LARGE SCALE GENOMIC DNA]</scope>
    <source>
        <strain evidence="7 8">PCS</strain>
    </source>
</reference>
<evidence type="ECO:0000256" key="2">
    <source>
        <dbReference type="ARBA" id="ARBA00012438"/>
    </source>
</evidence>
<dbReference type="InterPro" id="IPR011006">
    <property type="entry name" value="CheY-like_superfamily"/>
</dbReference>